<dbReference type="GO" id="GO:0042246">
    <property type="term" value="P:tissue regeneration"/>
    <property type="evidence" value="ECO:0007669"/>
    <property type="project" value="InterPro"/>
</dbReference>
<comment type="caution">
    <text evidence="10">The sequence shown here is derived from an EMBL/GenBank/DDBJ whole genome shotgun (WGS) entry which is preliminary data.</text>
</comment>
<keyword evidence="6" id="KW-0873">Pyrrolidone carboxylic acid</keyword>
<dbReference type="SUPFAM" id="SSF50814">
    <property type="entry name" value="Lipocalins"/>
    <property type="match status" value="1"/>
</dbReference>
<dbReference type="EMBL" id="JASPKZ010003844">
    <property type="protein sequence ID" value="KAJ9592178.1"/>
    <property type="molecule type" value="Genomic_DNA"/>
</dbReference>
<dbReference type="CDD" id="cd19437">
    <property type="entry name" value="lipocalin_apoD-like"/>
    <property type="match status" value="1"/>
</dbReference>
<keyword evidence="3 7" id="KW-0732">Signal</keyword>
<dbReference type="Gene3D" id="2.40.128.20">
    <property type="match status" value="1"/>
</dbReference>
<dbReference type="GO" id="GO:0008289">
    <property type="term" value="F:lipid binding"/>
    <property type="evidence" value="ECO:0007669"/>
    <property type="project" value="UniProtKB-KW"/>
</dbReference>
<dbReference type="InterPro" id="IPR002969">
    <property type="entry name" value="ApolipopD"/>
</dbReference>
<evidence type="ECO:0000256" key="8">
    <source>
        <dbReference type="RuleBase" id="RU003695"/>
    </source>
</evidence>
<dbReference type="FunFam" id="2.40.128.20:FF:000026">
    <property type="entry name" value="Apolipoprotein D-like Protein"/>
    <property type="match status" value="1"/>
</dbReference>
<feature type="domain" description="Lipocalin/cytosolic fatty-acid binding" evidence="9">
    <location>
        <begin position="45"/>
        <end position="188"/>
    </location>
</feature>
<evidence type="ECO:0000313" key="10">
    <source>
        <dbReference type="EMBL" id="KAJ9592178.1"/>
    </source>
</evidence>
<sequence length="194" mass="21824">MSGNIACVTALLVTGLAVTRAQVPALGPCPEIKTMNSFDLDKYLGMWYEAERYFALFEFAGKCVSANYTDMGDGHINIINRQTSYLTGIRSTIEGVVRHVGRTDDSKLSVKFPSLPVLVDAPYWVLGTDYENYAVVWSCSNFGLFSTRNAWILTRSRYPPLEIMEKAYSVVDKYGISRAYFIRTDQKNCPSFAY</sequence>
<evidence type="ECO:0000256" key="3">
    <source>
        <dbReference type="ARBA" id="ARBA00022729"/>
    </source>
</evidence>
<feature type="signal peptide" evidence="7">
    <location>
        <begin position="1"/>
        <end position="21"/>
    </location>
</feature>
<accession>A0AAD8A688</accession>
<evidence type="ECO:0000256" key="7">
    <source>
        <dbReference type="PIRNR" id="PIRNR036893"/>
    </source>
</evidence>
<gene>
    <name evidence="10" type="ORF">L9F63_001294</name>
</gene>
<evidence type="ECO:0000259" key="9">
    <source>
        <dbReference type="Pfam" id="PF00061"/>
    </source>
</evidence>
<dbReference type="InterPro" id="IPR012674">
    <property type="entry name" value="Calycin"/>
</dbReference>
<dbReference type="PIRSF" id="PIRSF036893">
    <property type="entry name" value="Lipocalin_ApoD"/>
    <property type="match status" value="1"/>
</dbReference>
<keyword evidence="5" id="KW-0325">Glycoprotein</keyword>
<organism evidence="10 11">
    <name type="scientific">Diploptera punctata</name>
    <name type="common">Pacific beetle cockroach</name>
    <dbReference type="NCBI Taxonomy" id="6984"/>
    <lineage>
        <taxon>Eukaryota</taxon>
        <taxon>Metazoa</taxon>
        <taxon>Ecdysozoa</taxon>
        <taxon>Arthropoda</taxon>
        <taxon>Hexapoda</taxon>
        <taxon>Insecta</taxon>
        <taxon>Pterygota</taxon>
        <taxon>Neoptera</taxon>
        <taxon>Polyneoptera</taxon>
        <taxon>Dictyoptera</taxon>
        <taxon>Blattodea</taxon>
        <taxon>Blaberoidea</taxon>
        <taxon>Blaberidae</taxon>
        <taxon>Diplopterinae</taxon>
        <taxon>Diploptera</taxon>
    </lineage>
</organism>
<comment type="similarity">
    <text evidence="1 7 8">Belongs to the calycin superfamily. Lipocalin family.</text>
</comment>
<keyword evidence="11" id="KW-1185">Reference proteome</keyword>
<dbReference type="InterPro" id="IPR022272">
    <property type="entry name" value="Lipocalin_CS"/>
</dbReference>
<reference evidence="10" key="2">
    <citation type="submission" date="2023-05" db="EMBL/GenBank/DDBJ databases">
        <authorList>
            <person name="Fouks B."/>
        </authorList>
    </citation>
    <scope>NUCLEOTIDE SEQUENCE</scope>
    <source>
        <strain evidence="10">Stay&amp;Tobe</strain>
        <tissue evidence="10">Testes</tissue>
    </source>
</reference>
<dbReference type="GO" id="GO:0006869">
    <property type="term" value="P:lipid transport"/>
    <property type="evidence" value="ECO:0007669"/>
    <property type="project" value="InterPro"/>
</dbReference>
<keyword evidence="4" id="KW-0446">Lipid-binding</keyword>
<evidence type="ECO:0000256" key="2">
    <source>
        <dbReference type="ARBA" id="ARBA00019890"/>
    </source>
</evidence>
<evidence type="ECO:0000256" key="6">
    <source>
        <dbReference type="ARBA" id="ARBA00023283"/>
    </source>
</evidence>
<dbReference type="GO" id="GO:0007420">
    <property type="term" value="P:brain development"/>
    <property type="evidence" value="ECO:0007669"/>
    <property type="project" value="InterPro"/>
</dbReference>
<dbReference type="GO" id="GO:0005737">
    <property type="term" value="C:cytoplasm"/>
    <property type="evidence" value="ECO:0007669"/>
    <property type="project" value="TreeGrafter"/>
</dbReference>
<dbReference type="PANTHER" id="PTHR10612">
    <property type="entry name" value="APOLIPOPROTEIN D"/>
    <property type="match status" value="1"/>
</dbReference>
<evidence type="ECO:0000256" key="1">
    <source>
        <dbReference type="ARBA" id="ARBA00006889"/>
    </source>
</evidence>
<dbReference type="PROSITE" id="PS00213">
    <property type="entry name" value="LIPOCALIN"/>
    <property type="match status" value="1"/>
</dbReference>
<dbReference type="PANTHER" id="PTHR10612:SF34">
    <property type="entry name" value="APOLIPOPROTEIN D"/>
    <property type="match status" value="1"/>
</dbReference>
<feature type="chain" id="PRO_5041785627" description="Apolipoprotein D" evidence="7">
    <location>
        <begin position="22"/>
        <end position="194"/>
    </location>
</feature>
<proteinExistence type="inferred from homology"/>
<dbReference type="InterPro" id="IPR000566">
    <property type="entry name" value="Lipocln_cytosolic_FA-bd_dom"/>
</dbReference>
<dbReference type="Pfam" id="PF00061">
    <property type="entry name" value="Lipocalin"/>
    <property type="match status" value="1"/>
</dbReference>
<dbReference type="Proteomes" id="UP001233999">
    <property type="component" value="Unassembled WGS sequence"/>
</dbReference>
<name>A0AAD8A688_DIPPU</name>
<dbReference type="InterPro" id="IPR022271">
    <property type="entry name" value="Lipocalin_ApoD"/>
</dbReference>
<evidence type="ECO:0000256" key="5">
    <source>
        <dbReference type="ARBA" id="ARBA00023180"/>
    </source>
</evidence>
<reference evidence="10" key="1">
    <citation type="journal article" date="2023" name="IScience">
        <title>Live-bearing cockroach genome reveals convergent evolutionary mechanisms linked to viviparity in insects and beyond.</title>
        <authorList>
            <person name="Fouks B."/>
            <person name="Harrison M.C."/>
            <person name="Mikhailova A.A."/>
            <person name="Marchal E."/>
            <person name="English S."/>
            <person name="Carruthers M."/>
            <person name="Jennings E.C."/>
            <person name="Chiamaka E.L."/>
            <person name="Frigard R.A."/>
            <person name="Pippel M."/>
            <person name="Attardo G.M."/>
            <person name="Benoit J.B."/>
            <person name="Bornberg-Bauer E."/>
            <person name="Tobe S.S."/>
        </authorList>
    </citation>
    <scope>NUCLEOTIDE SEQUENCE</scope>
    <source>
        <strain evidence="10">Stay&amp;Tobe</strain>
    </source>
</reference>
<dbReference type="GO" id="GO:0006629">
    <property type="term" value="P:lipid metabolic process"/>
    <property type="evidence" value="ECO:0007669"/>
    <property type="project" value="TreeGrafter"/>
</dbReference>
<dbReference type="AlphaFoldDB" id="A0AAD8A688"/>
<protein>
    <recommendedName>
        <fullName evidence="2">Apolipoprotein D</fullName>
    </recommendedName>
</protein>
<dbReference type="PRINTS" id="PR01219">
    <property type="entry name" value="APOLIPOPROTD"/>
</dbReference>
<dbReference type="GO" id="GO:0000302">
    <property type="term" value="P:response to reactive oxygen species"/>
    <property type="evidence" value="ECO:0007669"/>
    <property type="project" value="TreeGrafter"/>
</dbReference>
<evidence type="ECO:0000256" key="4">
    <source>
        <dbReference type="ARBA" id="ARBA00023121"/>
    </source>
</evidence>
<evidence type="ECO:0000313" key="11">
    <source>
        <dbReference type="Proteomes" id="UP001233999"/>
    </source>
</evidence>